<dbReference type="EMBL" id="LFML01000003">
    <property type="protein sequence ID" value="KMO99773.1"/>
    <property type="molecule type" value="Genomic_DNA"/>
</dbReference>
<accession>A0A0J6XYE2</accession>
<protein>
    <submittedName>
        <fullName evidence="1">Uncharacterized protein</fullName>
    </submittedName>
</protein>
<dbReference type="STRING" id="66430.ACS04_00345"/>
<organism evidence="1 2">
    <name type="scientific">Streptomyces roseus</name>
    <dbReference type="NCBI Taxonomy" id="66430"/>
    <lineage>
        <taxon>Bacteria</taxon>
        <taxon>Bacillati</taxon>
        <taxon>Actinomycetota</taxon>
        <taxon>Actinomycetes</taxon>
        <taxon>Kitasatosporales</taxon>
        <taxon>Streptomycetaceae</taxon>
        <taxon>Streptomyces</taxon>
    </lineage>
</organism>
<reference evidence="1 2" key="1">
    <citation type="submission" date="2015-06" db="EMBL/GenBank/DDBJ databases">
        <title>Recapitulation of the evolution of biosynthetic gene clusters reveals hidden chemical diversity on bacterial genomes.</title>
        <authorList>
            <person name="Cruz-Morales P."/>
            <person name="Martinez-Guerrero C."/>
            <person name="Morales-Escalante M.A."/>
            <person name="Yanez-Guerra L.A."/>
            <person name="Kopp J.F."/>
            <person name="Feldmann J."/>
            <person name="Ramos-Aboites H.E."/>
            <person name="Barona-Gomez F."/>
        </authorList>
    </citation>
    <scope>NUCLEOTIDE SEQUENCE [LARGE SCALE GENOMIC DNA]</scope>
    <source>
        <strain evidence="1 2">ATCC 31245</strain>
    </source>
</reference>
<evidence type="ECO:0000313" key="1">
    <source>
        <dbReference type="EMBL" id="KMO99773.1"/>
    </source>
</evidence>
<proteinExistence type="predicted"/>
<dbReference type="PATRIC" id="fig|66430.4.peg.3751"/>
<sequence>MDQMNEQDSESLDSFRESSAFEMAIKTARSKGAVLWILHENGLSEVTFAYRFPVLAKVAQDLPDAPDETAPSV</sequence>
<comment type="caution">
    <text evidence="1">The sequence shown here is derived from an EMBL/GenBank/DDBJ whole genome shotgun (WGS) entry which is preliminary data.</text>
</comment>
<dbReference type="AlphaFoldDB" id="A0A0J6XYE2"/>
<evidence type="ECO:0000313" key="2">
    <source>
        <dbReference type="Proteomes" id="UP000035932"/>
    </source>
</evidence>
<keyword evidence="2" id="KW-1185">Reference proteome</keyword>
<gene>
    <name evidence="1" type="ORF">ACS04_00345</name>
</gene>
<name>A0A0J6XYE2_9ACTN</name>
<dbReference type="Proteomes" id="UP000035932">
    <property type="component" value="Unassembled WGS sequence"/>
</dbReference>